<accession>A0A5C6F4M7</accession>
<proteinExistence type="predicted"/>
<dbReference type="OrthoDB" id="274167at2"/>
<reference evidence="1 2" key="1">
    <citation type="submission" date="2019-02" db="EMBL/GenBank/DDBJ databases">
        <title>Deep-cultivation of Planctomycetes and their phenomic and genomic characterization uncovers novel biology.</title>
        <authorList>
            <person name="Wiegand S."/>
            <person name="Jogler M."/>
            <person name="Boedeker C."/>
            <person name="Pinto D."/>
            <person name="Vollmers J."/>
            <person name="Rivas-Marin E."/>
            <person name="Kohn T."/>
            <person name="Peeters S.H."/>
            <person name="Heuer A."/>
            <person name="Rast P."/>
            <person name="Oberbeckmann S."/>
            <person name="Bunk B."/>
            <person name="Jeske O."/>
            <person name="Meyerdierks A."/>
            <person name="Storesund J.E."/>
            <person name="Kallscheuer N."/>
            <person name="Luecker S."/>
            <person name="Lage O.M."/>
            <person name="Pohl T."/>
            <person name="Merkel B.J."/>
            <person name="Hornburger P."/>
            <person name="Mueller R.-W."/>
            <person name="Bruemmer F."/>
            <person name="Labrenz M."/>
            <person name="Spormann A.M."/>
            <person name="Op Den Camp H."/>
            <person name="Overmann J."/>
            <person name="Amann R."/>
            <person name="Jetten M.S.M."/>
            <person name="Mascher T."/>
            <person name="Medema M.H."/>
            <person name="Devos D.P."/>
            <person name="Kaster A.-K."/>
            <person name="Ovreas L."/>
            <person name="Rohde M."/>
            <person name="Galperin M.Y."/>
            <person name="Jogler C."/>
        </authorList>
    </citation>
    <scope>NUCLEOTIDE SEQUENCE [LARGE SCALE GENOMIC DNA]</scope>
    <source>
        <strain evidence="1 2">Poly51</strain>
    </source>
</reference>
<dbReference type="RefSeq" id="WP_146458639.1">
    <property type="nucleotide sequence ID" value="NZ_SJPW01000004.1"/>
</dbReference>
<dbReference type="EMBL" id="SJPW01000004">
    <property type="protein sequence ID" value="TWU54411.1"/>
    <property type="molecule type" value="Genomic_DNA"/>
</dbReference>
<sequence length="232" mass="26978">MLAFFAAILTCSCVPAFGEEIASLDISALPPPPPILAERIESGRVTFEFGDRDPSLESTQGPRVSAETRYRIAYHFQSHSSWRIRGGKIVIRVRFSQVRWEPNHVIWFRAKPRIEGFWDDRLVRHEFDHVEISDDRRIEALFRRRLKELVVIQRPHNLGARIREADVDKIIEDTVREIFDEVSELVAIRYKELDRVTRHGQLPLPPDDELSWRKSDAVTRRVNAASDTRSVQ</sequence>
<gene>
    <name evidence="1" type="ORF">Poly51_31300</name>
</gene>
<dbReference type="Proteomes" id="UP000318288">
    <property type="component" value="Unassembled WGS sequence"/>
</dbReference>
<name>A0A5C6F4M7_9BACT</name>
<dbReference type="AlphaFoldDB" id="A0A5C6F4M7"/>
<evidence type="ECO:0000313" key="1">
    <source>
        <dbReference type="EMBL" id="TWU54411.1"/>
    </source>
</evidence>
<keyword evidence="2" id="KW-1185">Reference proteome</keyword>
<comment type="caution">
    <text evidence="1">The sequence shown here is derived from an EMBL/GenBank/DDBJ whole genome shotgun (WGS) entry which is preliminary data.</text>
</comment>
<protein>
    <submittedName>
        <fullName evidence="1">Uncharacterized protein</fullName>
    </submittedName>
</protein>
<organism evidence="1 2">
    <name type="scientific">Rubripirellula tenax</name>
    <dbReference type="NCBI Taxonomy" id="2528015"/>
    <lineage>
        <taxon>Bacteria</taxon>
        <taxon>Pseudomonadati</taxon>
        <taxon>Planctomycetota</taxon>
        <taxon>Planctomycetia</taxon>
        <taxon>Pirellulales</taxon>
        <taxon>Pirellulaceae</taxon>
        <taxon>Rubripirellula</taxon>
    </lineage>
</organism>
<evidence type="ECO:0000313" key="2">
    <source>
        <dbReference type="Proteomes" id="UP000318288"/>
    </source>
</evidence>